<evidence type="ECO:0000313" key="4">
    <source>
        <dbReference type="Proteomes" id="UP000401081"/>
    </source>
</evidence>
<reference evidence="3 4" key="1">
    <citation type="submission" date="2019-03" db="EMBL/GenBank/DDBJ databases">
        <authorList>
            <consortium name="Pathogen Informatics"/>
        </authorList>
    </citation>
    <scope>NUCLEOTIDE SEQUENCE [LARGE SCALE GENOMIC DNA]</scope>
    <source>
        <strain evidence="3 4">NCTC12993</strain>
    </source>
</reference>
<dbReference type="AlphaFoldDB" id="A0A485BY67"/>
<sequence length="57" mass="6604">MMRSSCWAKTNQSTFRSASPTAWKTRGKSRSTLIEVRSGAYLEEDDVVRFQDRYGRV</sequence>
<gene>
    <name evidence="3" type="primary">manC1_4</name>
    <name evidence="3" type="ORF">NCTC12993_05452</name>
</gene>
<name>A0A485BY67_KLUCR</name>
<dbReference type="InterPro" id="IPR001538">
    <property type="entry name" value="Man6P_isomerase-2_C"/>
</dbReference>
<keyword evidence="3" id="KW-0548">Nucleotidyltransferase</keyword>
<dbReference type="EC" id="2.7.7.13" evidence="3"/>
<dbReference type="GO" id="GO:0005976">
    <property type="term" value="P:polysaccharide metabolic process"/>
    <property type="evidence" value="ECO:0007669"/>
    <property type="project" value="InterPro"/>
</dbReference>
<feature type="compositionally biased region" description="Polar residues" evidence="1">
    <location>
        <begin position="7"/>
        <end position="21"/>
    </location>
</feature>
<evidence type="ECO:0000313" key="3">
    <source>
        <dbReference type="EMBL" id="VFS76648.1"/>
    </source>
</evidence>
<accession>A0A485BY67</accession>
<evidence type="ECO:0000256" key="1">
    <source>
        <dbReference type="SAM" id="MobiDB-lite"/>
    </source>
</evidence>
<keyword evidence="4" id="KW-1185">Reference proteome</keyword>
<dbReference type="EMBL" id="CAADJD010000023">
    <property type="protein sequence ID" value="VFS76648.1"/>
    <property type="molecule type" value="Genomic_DNA"/>
</dbReference>
<proteinExistence type="predicted"/>
<evidence type="ECO:0000259" key="2">
    <source>
        <dbReference type="Pfam" id="PF01050"/>
    </source>
</evidence>
<dbReference type="Pfam" id="PF01050">
    <property type="entry name" value="MannoseP_isomer"/>
    <property type="match status" value="1"/>
</dbReference>
<dbReference type="Proteomes" id="UP000401081">
    <property type="component" value="Unassembled WGS sequence"/>
</dbReference>
<feature type="domain" description="Mannose-6-phosphate isomerase type II C-terminal" evidence="2">
    <location>
        <begin position="9"/>
        <end position="52"/>
    </location>
</feature>
<organism evidence="3 4">
    <name type="scientific">Kluyvera cryocrescens</name>
    <name type="common">Kluyvera citrophila</name>
    <dbReference type="NCBI Taxonomy" id="580"/>
    <lineage>
        <taxon>Bacteria</taxon>
        <taxon>Pseudomonadati</taxon>
        <taxon>Pseudomonadota</taxon>
        <taxon>Gammaproteobacteria</taxon>
        <taxon>Enterobacterales</taxon>
        <taxon>Enterobacteriaceae</taxon>
        <taxon>Kluyvera</taxon>
    </lineage>
</organism>
<feature type="region of interest" description="Disordered" evidence="1">
    <location>
        <begin position="1"/>
        <end position="21"/>
    </location>
</feature>
<protein>
    <submittedName>
        <fullName evidence="3">Mannose-1-phosphate guanylyltransferase 1</fullName>
        <ecNumber evidence="3">2.7.7.13</ecNumber>
    </submittedName>
</protein>
<keyword evidence="3" id="KW-0808">Transferase</keyword>
<dbReference type="GO" id="GO:0004475">
    <property type="term" value="F:mannose-1-phosphate guanylyltransferase (GTP) activity"/>
    <property type="evidence" value="ECO:0007669"/>
    <property type="project" value="UniProtKB-EC"/>
</dbReference>